<evidence type="ECO:0000256" key="2">
    <source>
        <dbReference type="ARBA" id="ARBA00010617"/>
    </source>
</evidence>
<name>A0AAN9U8R8_9PEZI</name>
<feature type="binding site" description="axial binding residue" evidence="7">
    <location>
        <position position="478"/>
    </location>
    <ligand>
        <name>heme</name>
        <dbReference type="ChEBI" id="CHEBI:30413"/>
    </ligand>
    <ligandPart>
        <name>Fe</name>
        <dbReference type="ChEBI" id="CHEBI:18248"/>
    </ligandPart>
</feature>
<dbReference type="SUPFAM" id="SSF48264">
    <property type="entry name" value="Cytochrome P450"/>
    <property type="match status" value="1"/>
</dbReference>
<dbReference type="Proteomes" id="UP001320420">
    <property type="component" value="Unassembled WGS sequence"/>
</dbReference>
<dbReference type="GO" id="GO:0016705">
    <property type="term" value="F:oxidoreductase activity, acting on paired donors, with incorporation or reduction of molecular oxygen"/>
    <property type="evidence" value="ECO:0007669"/>
    <property type="project" value="InterPro"/>
</dbReference>
<keyword evidence="4 7" id="KW-0479">Metal-binding</keyword>
<comment type="similarity">
    <text evidence="2">Belongs to the cytochrome P450 family.</text>
</comment>
<dbReference type="AlphaFoldDB" id="A0AAN9U8R8"/>
<dbReference type="GO" id="GO:0005506">
    <property type="term" value="F:iron ion binding"/>
    <property type="evidence" value="ECO:0007669"/>
    <property type="project" value="InterPro"/>
</dbReference>
<keyword evidence="9" id="KW-1185">Reference proteome</keyword>
<evidence type="ECO:0000313" key="8">
    <source>
        <dbReference type="EMBL" id="KAK7743306.1"/>
    </source>
</evidence>
<dbReference type="InterPro" id="IPR002403">
    <property type="entry name" value="Cyt_P450_E_grp-IV"/>
</dbReference>
<dbReference type="GO" id="GO:0020037">
    <property type="term" value="F:heme binding"/>
    <property type="evidence" value="ECO:0007669"/>
    <property type="project" value="InterPro"/>
</dbReference>
<sequence length="533" mass="60595">MPESQGTHLTEKSWPTLTAQYTGLLIAVVTFICVRRRYFSPLSCTPGPFLASFSRLWHLRQIWNGDQNLALIRAHDEYGHFVRLAHDEVSVSHPDGIRRVLLTTLPKGNWYRISSLPDYTHKAPFSMVDPREAKEAKKYLLTGYLQHNVLQSEPAMDESIKKLLAWMDKHADNQKPMDLDKFFTYTAFDIMGEVIFSQPFGFLEKGEDIHRAIAMVWGAEAYVTFIGYFQWIHRVFANPFTTWLGILPMGHMYDVTMAALRAREENADARRRSDLAAHWFRGLERARKDGSGVFDLRCLRAFASSNVVAASETVSAGLQSFVYHLSRQPTGCGRGWQRIRNEIDAARRDGGRCQGAVVSYEDAAELPYLQAAVKEGLRMFGPASMGLPRVAPRGGVTIGDTTFPEGVILSISPWVIHYSKEFWGPDAREFNPDRWFGPDIASREKYFIPASYHYCPSCGLQPHRDASMMHWGAGYASCPGQNVAKIQLLKIAATIVRDYDICQVEPEKEWKWAAHFTAIPYDWPVFIRKREGE</sequence>
<evidence type="ECO:0000256" key="5">
    <source>
        <dbReference type="ARBA" id="ARBA00023004"/>
    </source>
</evidence>
<evidence type="ECO:0000256" key="1">
    <source>
        <dbReference type="ARBA" id="ARBA00001971"/>
    </source>
</evidence>
<dbReference type="InterPro" id="IPR001128">
    <property type="entry name" value="Cyt_P450"/>
</dbReference>
<dbReference type="EMBL" id="JAKJXP020000140">
    <property type="protein sequence ID" value="KAK7743306.1"/>
    <property type="molecule type" value="Genomic_DNA"/>
</dbReference>
<evidence type="ECO:0000256" key="6">
    <source>
        <dbReference type="ARBA" id="ARBA00023033"/>
    </source>
</evidence>
<comment type="caution">
    <text evidence="8">The sequence shown here is derived from an EMBL/GenBank/DDBJ whole genome shotgun (WGS) entry which is preliminary data.</text>
</comment>
<reference evidence="8 9" key="1">
    <citation type="submission" date="2024-02" db="EMBL/GenBank/DDBJ databases">
        <title>De novo assembly and annotation of 12 fungi associated with fruit tree decline syndrome in Ontario, Canada.</title>
        <authorList>
            <person name="Sulman M."/>
            <person name="Ellouze W."/>
            <person name="Ilyukhin E."/>
        </authorList>
    </citation>
    <scope>NUCLEOTIDE SEQUENCE [LARGE SCALE GENOMIC DNA]</scope>
    <source>
        <strain evidence="8 9">M11/M66-122</strain>
    </source>
</reference>
<proteinExistence type="inferred from homology"/>
<dbReference type="Pfam" id="PF00067">
    <property type="entry name" value="p450"/>
    <property type="match status" value="1"/>
</dbReference>
<keyword evidence="6" id="KW-0503">Monooxygenase</keyword>
<gene>
    <name evidence="8" type="primary">RAB4A_2</name>
    <name evidence="8" type="ORF">SLS62_010678</name>
</gene>
<dbReference type="GO" id="GO:0004497">
    <property type="term" value="F:monooxygenase activity"/>
    <property type="evidence" value="ECO:0007669"/>
    <property type="project" value="UniProtKB-KW"/>
</dbReference>
<dbReference type="Gene3D" id="1.10.630.10">
    <property type="entry name" value="Cytochrome P450"/>
    <property type="match status" value="1"/>
</dbReference>
<dbReference type="PANTHER" id="PTHR24305:SF232">
    <property type="entry name" value="P450, PUTATIVE (EUROFUNG)-RELATED"/>
    <property type="match status" value="1"/>
</dbReference>
<dbReference type="PANTHER" id="PTHR24305">
    <property type="entry name" value="CYTOCHROME P450"/>
    <property type="match status" value="1"/>
</dbReference>
<accession>A0AAN9U8R8</accession>
<evidence type="ECO:0000256" key="7">
    <source>
        <dbReference type="PIRSR" id="PIRSR602403-1"/>
    </source>
</evidence>
<dbReference type="InterPro" id="IPR050121">
    <property type="entry name" value="Cytochrome_P450_monoxygenase"/>
</dbReference>
<evidence type="ECO:0000256" key="4">
    <source>
        <dbReference type="ARBA" id="ARBA00022723"/>
    </source>
</evidence>
<keyword evidence="5 7" id="KW-0408">Iron</keyword>
<keyword evidence="3 7" id="KW-0349">Heme</keyword>
<dbReference type="PRINTS" id="PR00465">
    <property type="entry name" value="EP450IV"/>
</dbReference>
<dbReference type="InterPro" id="IPR036396">
    <property type="entry name" value="Cyt_P450_sf"/>
</dbReference>
<evidence type="ECO:0000313" key="9">
    <source>
        <dbReference type="Proteomes" id="UP001320420"/>
    </source>
</evidence>
<evidence type="ECO:0000256" key="3">
    <source>
        <dbReference type="ARBA" id="ARBA00022617"/>
    </source>
</evidence>
<keyword evidence="6" id="KW-0560">Oxidoreductase</keyword>
<organism evidence="8 9">
    <name type="scientific">Diatrype stigma</name>
    <dbReference type="NCBI Taxonomy" id="117547"/>
    <lineage>
        <taxon>Eukaryota</taxon>
        <taxon>Fungi</taxon>
        <taxon>Dikarya</taxon>
        <taxon>Ascomycota</taxon>
        <taxon>Pezizomycotina</taxon>
        <taxon>Sordariomycetes</taxon>
        <taxon>Xylariomycetidae</taxon>
        <taxon>Xylariales</taxon>
        <taxon>Diatrypaceae</taxon>
        <taxon>Diatrype</taxon>
    </lineage>
</organism>
<comment type="cofactor">
    <cofactor evidence="1 7">
        <name>heme</name>
        <dbReference type="ChEBI" id="CHEBI:30413"/>
    </cofactor>
</comment>
<protein>
    <submittedName>
        <fullName evidence="8">Ras-related protein Rab-4A</fullName>
    </submittedName>
</protein>